<comment type="caution">
    <text evidence="1">The sequence shown here is derived from an EMBL/GenBank/DDBJ whole genome shotgun (WGS) entry which is preliminary data.</text>
</comment>
<evidence type="ECO:0000313" key="1">
    <source>
        <dbReference type="EMBL" id="MPC37034.1"/>
    </source>
</evidence>
<dbReference type="InterPro" id="IPR023282">
    <property type="entry name" value="HMG_CoA_Rdtase_N"/>
</dbReference>
<keyword evidence="2" id="KW-1185">Reference proteome</keyword>
<name>A0A5B7EXI4_PORTR</name>
<evidence type="ECO:0000313" key="2">
    <source>
        <dbReference type="Proteomes" id="UP000324222"/>
    </source>
</evidence>
<reference evidence="1 2" key="1">
    <citation type="submission" date="2019-05" db="EMBL/GenBank/DDBJ databases">
        <title>Another draft genome of Portunus trituberculatus and its Hox gene families provides insights of decapod evolution.</title>
        <authorList>
            <person name="Jeong J.-H."/>
            <person name="Song I."/>
            <person name="Kim S."/>
            <person name="Choi T."/>
            <person name="Kim D."/>
            <person name="Ryu S."/>
            <person name="Kim W."/>
        </authorList>
    </citation>
    <scope>NUCLEOTIDE SEQUENCE [LARGE SCALE GENOMIC DNA]</scope>
    <source>
        <tissue evidence="1">Muscle</tissue>
    </source>
</reference>
<dbReference type="SUPFAM" id="SSF56542">
    <property type="entry name" value="Substrate-binding domain of HMG-CoA reductase"/>
    <property type="match status" value="1"/>
</dbReference>
<dbReference type="GO" id="GO:0015936">
    <property type="term" value="P:coenzyme A metabolic process"/>
    <property type="evidence" value="ECO:0007669"/>
    <property type="project" value="InterPro"/>
</dbReference>
<dbReference type="InterPro" id="IPR002202">
    <property type="entry name" value="HMG_CoA_Rdtase"/>
</dbReference>
<dbReference type="Gene3D" id="1.10.3270.10">
    <property type="entry name" value="HMGR, N-terminal domain"/>
    <property type="match status" value="1"/>
</dbReference>
<accession>A0A5B7EXI4</accession>
<organism evidence="1 2">
    <name type="scientific">Portunus trituberculatus</name>
    <name type="common">Swimming crab</name>
    <name type="synonym">Neptunus trituberculatus</name>
    <dbReference type="NCBI Taxonomy" id="210409"/>
    <lineage>
        <taxon>Eukaryota</taxon>
        <taxon>Metazoa</taxon>
        <taxon>Ecdysozoa</taxon>
        <taxon>Arthropoda</taxon>
        <taxon>Crustacea</taxon>
        <taxon>Multicrustacea</taxon>
        <taxon>Malacostraca</taxon>
        <taxon>Eumalacostraca</taxon>
        <taxon>Eucarida</taxon>
        <taxon>Decapoda</taxon>
        <taxon>Pleocyemata</taxon>
        <taxon>Brachyura</taxon>
        <taxon>Eubrachyura</taxon>
        <taxon>Portunoidea</taxon>
        <taxon>Portunidae</taxon>
        <taxon>Portuninae</taxon>
        <taxon>Portunus</taxon>
    </lineage>
</organism>
<dbReference type="Proteomes" id="UP000324222">
    <property type="component" value="Unassembled WGS sequence"/>
</dbReference>
<dbReference type="GO" id="GO:0004420">
    <property type="term" value="F:hydroxymethylglutaryl-CoA reductase (NADPH) activity"/>
    <property type="evidence" value="ECO:0007669"/>
    <property type="project" value="InterPro"/>
</dbReference>
<protein>
    <submittedName>
        <fullName evidence="1">3-hydroxy-3-methylglutaryl-coenzyme A reductase</fullName>
    </submittedName>
</protein>
<gene>
    <name evidence="1" type="primary">HMGR_1</name>
    <name evidence="1" type="ORF">E2C01_030507</name>
</gene>
<dbReference type="PROSITE" id="PS50065">
    <property type="entry name" value="HMG_COA_REDUCTASE_4"/>
    <property type="match status" value="1"/>
</dbReference>
<dbReference type="OrthoDB" id="310654at2759"/>
<sequence length="148" mass="16268">MCSLDQTEHGVYQHRLEPLDLFTTTCCHLSGVSGSMQVPVGTLEECVLSAVHLPPISDSGNFIYSTHIRAHITTQAGAKSLSDSEVVLLVEKKQLPGYQLEKVLEDPLRAVGVRRRVVAPHTANLTALDALPYCHYDYSKVSTHMTHS</sequence>
<dbReference type="InterPro" id="IPR009029">
    <property type="entry name" value="HMG_CoA_Rdtase_sub-bd_dom_sf"/>
</dbReference>
<dbReference type="EMBL" id="VSRR010003667">
    <property type="protein sequence ID" value="MPC37034.1"/>
    <property type="molecule type" value="Genomic_DNA"/>
</dbReference>
<proteinExistence type="predicted"/>
<dbReference type="AlphaFoldDB" id="A0A5B7EXI4"/>